<dbReference type="Proteomes" id="UP000317243">
    <property type="component" value="Unassembled WGS sequence"/>
</dbReference>
<protein>
    <recommendedName>
        <fullName evidence="4">DUF1570 domain-containing protein</fullName>
    </recommendedName>
</protein>
<sequence precursor="true">MKCSIRSARCVALSFSLIAIHLLGAQAVAKDDRLQRLFARFEAIHSDFAEEMESIAEFCEQNSYLTDAERIHHRARYSQRSALDLRELPEQLTPPLPRDLDPVHKQWRIRLRAAEKDHAIQLYRLAREAIEARHPSLAYQLIRHVLYFDPDHRYARELLGYVQDDDHWTTPFARRMKLKGFVDHPDFGWIAKEHVSRYENGERLFKGKWISAEREKILRSDFKNAWEIETENFLIQTNHSLERGVELGRNLEMFHQFFMEQFTAIFSTPQQMQRLFNGAASPSRVRRNPHRIAYFRNKDEFIRELKTIESRIEIANGFYLPRTRTAYFFHVDDPEAKESNIETMFHEVTHQLLGESSSKTIEVGEYYHFWVIEGFPCYMESFETIVDTTETLDSSASAKSFSIGDPEHPRIYWAKKKALEELYYIPMRRFMVMGKREFMRPDDNDVLHAYYSQATGLCHFFLHYEGGIYRDAFMEYLSQIYSPDDRVRLNTKTMEQLLGIPFETLDRQYLEYLKTL</sequence>
<name>A0A5C5WGN3_9PLAN</name>
<organism evidence="2 3">
    <name type="scientific">Thalassoglobus neptunius</name>
    <dbReference type="NCBI Taxonomy" id="1938619"/>
    <lineage>
        <taxon>Bacteria</taxon>
        <taxon>Pseudomonadati</taxon>
        <taxon>Planctomycetota</taxon>
        <taxon>Planctomycetia</taxon>
        <taxon>Planctomycetales</taxon>
        <taxon>Planctomycetaceae</taxon>
        <taxon>Thalassoglobus</taxon>
    </lineage>
</organism>
<reference evidence="2 3" key="1">
    <citation type="submission" date="2019-02" db="EMBL/GenBank/DDBJ databases">
        <title>Deep-cultivation of Planctomycetes and their phenomic and genomic characterization uncovers novel biology.</title>
        <authorList>
            <person name="Wiegand S."/>
            <person name="Jogler M."/>
            <person name="Boedeker C."/>
            <person name="Pinto D."/>
            <person name="Vollmers J."/>
            <person name="Rivas-Marin E."/>
            <person name="Kohn T."/>
            <person name="Peeters S.H."/>
            <person name="Heuer A."/>
            <person name="Rast P."/>
            <person name="Oberbeckmann S."/>
            <person name="Bunk B."/>
            <person name="Jeske O."/>
            <person name="Meyerdierks A."/>
            <person name="Storesund J.E."/>
            <person name="Kallscheuer N."/>
            <person name="Luecker S."/>
            <person name="Lage O.M."/>
            <person name="Pohl T."/>
            <person name="Merkel B.J."/>
            <person name="Hornburger P."/>
            <person name="Mueller R.-W."/>
            <person name="Bruemmer F."/>
            <person name="Labrenz M."/>
            <person name="Spormann A.M."/>
            <person name="Op Den Camp H."/>
            <person name="Overmann J."/>
            <person name="Amann R."/>
            <person name="Jetten M.S.M."/>
            <person name="Mascher T."/>
            <person name="Medema M.H."/>
            <person name="Devos D.P."/>
            <person name="Kaster A.-K."/>
            <person name="Ovreas L."/>
            <person name="Rohde M."/>
            <person name="Galperin M.Y."/>
            <person name="Jogler C."/>
        </authorList>
    </citation>
    <scope>NUCLEOTIDE SEQUENCE [LARGE SCALE GENOMIC DNA]</scope>
    <source>
        <strain evidence="2 3">KOR42</strain>
    </source>
</reference>
<evidence type="ECO:0008006" key="4">
    <source>
        <dbReference type="Google" id="ProtNLM"/>
    </source>
</evidence>
<accession>A0A5C5WGN3</accession>
<gene>
    <name evidence="2" type="ORF">KOR42_37560</name>
</gene>
<dbReference type="AlphaFoldDB" id="A0A5C5WGN3"/>
<dbReference type="OrthoDB" id="228844at2"/>
<evidence type="ECO:0000313" key="2">
    <source>
        <dbReference type="EMBL" id="TWT49938.1"/>
    </source>
</evidence>
<proteinExistence type="predicted"/>
<evidence type="ECO:0000256" key="1">
    <source>
        <dbReference type="SAM" id="SignalP"/>
    </source>
</evidence>
<dbReference type="RefSeq" id="WP_146511187.1">
    <property type="nucleotide sequence ID" value="NZ_SIHI01000016.1"/>
</dbReference>
<comment type="caution">
    <text evidence="2">The sequence shown here is derived from an EMBL/GenBank/DDBJ whole genome shotgun (WGS) entry which is preliminary data.</text>
</comment>
<feature type="chain" id="PRO_5022671620" description="DUF1570 domain-containing protein" evidence="1">
    <location>
        <begin position="30"/>
        <end position="516"/>
    </location>
</feature>
<keyword evidence="1" id="KW-0732">Signal</keyword>
<keyword evidence="3" id="KW-1185">Reference proteome</keyword>
<dbReference type="EMBL" id="SIHI01000016">
    <property type="protein sequence ID" value="TWT49938.1"/>
    <property type="molecule type" value="Genomic_DNA"/>
</dbReference>
<evidence type="ECO:0000313" key="3">
    <source>
        <dbReference type="Proteomes" id="UP000317243"/>
    </source>
</evidence>
<feature type="signal peptide" evidence="1">
    <location>
        <begin position="1"/>
        <end position="29"/>
    </location>
</feature>